<comment type="caution">
    <text evidence="2">The sequence shown here is derived from an EMBL/GenBank/DDBJ whole genome shotgun (WGS) entry which is preliminary data.</text>
</comment>
<gene>
    <name evidence="2" type="ORF">IHQ68_14205</name>
</gene>
<keyword evidence="3" id="KW-1185">Reference proteome</keyword>
<feature type="transmembrane region" description="Helical" evidence="1">
    <location>
        <begin position="156"/>
        <end position="175"/>
    </location>
</feature>
<feature type="transmembrane region" description="Helical" evidence="1">
    <location>
        <begin position="103"/>
        <end position="120"/>
    </location>
</feature>
<dbReference type="RefSeq" id="WP_309392955.1">
    <property type="nucleotide sequence ID" value="NZ_JADBEO010000032.1"/>
</dbReference>
<feature type="transmembrane region" description="Helical" evidence="1">
    <location>
        <begin position="226"/>
        <end position="243"/>
    </location>
</feature>
<reference evidence="2" key="1">
    <citation type="submission" date="2020-10" db="EMBL/GenBank/DDBJ databases">
        <authorList>
            <person name="Abbas A."/>
            <person name="Razzaq R."/>
            <person name="Waqas M."/>
            <person name="Abbas N."/>
            <person name="Nielsen T.K."/>
            <person name="Hansen L.H."/>
            <person name="Hussain S."/>
            <person name="Shahid M."/>
        </authorList>
    </citation>
    <scope>NUCLEOTIDE SEQUENCE</scope>
    <source>
        <strain evidence="2">S14</strain>
    </source>
</reference>
<evidence type="ECO:0000313" key="3">
    <source>
        <dbReference type="Proteomes" id="UP001181622"/>
    </source>
</evidence>
<feature type="transmembrane region" description="Helical" evidence="1">
    <location>
        <begin position="132"/>
        <end position="150"/>
    </location>
</feature>
<feature type="transmembrane region" description="Helical" evidence="1">
    <location>
        <begin position="78"/>
        <end position="97"/>
    </location>
</feature>
<name>A0ABU1DI23_9HYPH</name>
<evidence type="ECO:0000256" key="1">
    <source>
        <dbReference type="SAM" id="Phobius"/>
    </source>
</evidence>
<protein>
    <recommendedName>
        <fullName evidence="4">Mannosyltransferase (PIG-V)</fullName>
    </recommendedName>
</protein>
<keyword evidence="1" id="KW-0472">Membrane</keyword>
<feature type="transmembrane region" description="Helical" evidence="1">
    <location>
        <begin position="369"/>
        <end position="386"/>
    </location>
</feature>
<feature type="transmembrane region" description="Helical" evidence="1">
    <location>
        <begin position="17"/>
        <end position="37"/>
    </location>
</feature>
<dbReference type="Proteomes" id="UP001181622">
    <property type="component" value="Unassembled WGS sequence"/>
</dbReference>
<evidence type="ECO:0000313" key="2">
    <source>
        <dbReference type="EMBL" id="MDR4307773.1"/>
    </source>
</evidence>
<proteinExistence type="predicted"/>
<sequence>MIVDQVSAEAPSGPGRWSFLAAAGLALVAALLAGFALRAWGEVGGTNSYALLADAFLHGRFDSPTCFDIDCARYAGKIYVIFPPAPALVAMPLVAVFGPNATGFLVLSGFMLAGVAWIWFEIAARLGLAREARIWTTLAFVFGTPAFYVGLRGDNVWFFAQSFGLLVASLAVLAAMDRRLWLAGAMIGLAFLTRQMTLFLAPFLFALSRPKEARLISFDRATIVDALRLGLPLAAALVVYLAYNYARFGSPLETGYAYIAAYPDGEERSFITWRIEDLGLFSKEYLLSNVLYLFVQGFHAEFGGRYMTELVKMDPMGTSLLAASPFVLFAFYARPDAKLLTGLFAIVAAAGITLFYHSNGFIQHNVQRYVLDWLPALYVLLLPALAGASERVDERLRLFKLLAVYALGLNVAAFVITGITKGAI</sequence>
<keyword evidence="1" id="KW-0812">Transmembrane</keyword>
<feature type="transmembrane region" description="Helical" evidence="1">
    <location>
        <begin position="339"/>
        <end position="357"/>
    </location>
</feature>
<dbReference type="EMBL" id="JADBEO010000032">
    <property type="protein sequence ID" value="MDR4307773.1"/>
    <property type="molecule type" value="Genomic_DNA"/>
</dbReference>
<feature type="transmembrane region" description="Helical" evidence="1">
    <location>
        <begin position="182"/>
        <end position="206"/>
    </location>
</feature>
<feature type="transmembrane region" description="Helical" evidence="1">
    <location>
        <begin position="315"/>
        <end position="333"/>
    </location>
</feature>
<accession>A0ABU1DI23</accession>
<feature type="transmembrane region" description="Helical" evidence="1">
    <location>
        <begin position="398"/>
        <end position="419"/>
    </location>
</feature>
<organism evidence="2 3">
    <name type="scientific">Chelatococcus sambhunathii</name>
    <dbReference type="NCBI Taxonomy" id="363953"/>
    <lineage>
        <taxon>Bacteria</taxon>
        <taxon>Pseudomonadati</taxon>
        <taxon>Pseudomonadota</taxon>
        <taxon>Alphaproteobacteria</taxon>
        <taxon>Hyphomicrobiales</taxon>
        <taxon>Chelatococcaceae</taxon>
        <taxon>Chelatococcus</taxon>
    </lineage>
</organism>
<keyword evidence="1" id="KW-1133">Transmembrane helix</keyword>
<evidence type="ECO:0008006" key="4">
    <source>
        <dbReference type="Google" id="ProtNLM"/>
    </source>
</evidence>